<evidence type="ECO:0000313" key="2">
    <source>
        <dbReference type="EMBL" id="KAE9449949.1"/>
    </source>
</evidence>
<feature type="non-terminal residue" evidence="2">
    <location>
        <position position="1"/>
    </location>
</feature>
<dbReference type="OrthoDB" id="1100432at2759"/>
<keyword evidence="3" id="KW-1185">Reference proteome</keyword>
<feature type="domain" description="DUF7912" evidence="1">
    <location>
        <begin position="214"/>
        <end position="304"/>
    </location>
</feature>
<dbReference type="AlphaFoldDB" id="A0A6A4L419"/>
<dbReference type="EMBL" id="QEFC01003104">
    <property type="protein sequence ID" value="KAE9449949.1"/>
    <property type="molecule type" value="Genomic_DNA"/>
</dbReference>
<accession>A0A6A4L419</accession>
<dbReference type="PANTHER" id="PTHR34544">
    <property type="entry name" value="OSJNBA0006B20.18 PROTEIN"/>
    <property type="match status" value="1"/>
</dbReference>
<name>A0A6A4L419_9ERIC</name>
<proteinExistence type="predicted"/>
<gene>
    <name evidence="2" type="ORF">C3L33_18162</name>
</gene>
<dbReference type="Proteomes" id="UP000428333">
    <property type="component" value="Linkage Group LG11"/>
</dbReference>
<reference evidence="2 3" key="1">
    <citation type="journal article" date="2019" name="Genome Biol. Evol.">
        <title>The Rhododendron genome and chromosomal organization provide insight into shared whole-genome duplications across the heath family (Ericaceae).</title>
        <authorList>
            <person name="Soza V.L."/>
            <person name="Lindsley D."/>
            <person name="Waalkes A."/>
            <person name="Ramage E."/>
            <person name="Patwardhan R.P."/>
            <person name="Burton J.N."/>
            <person name="Adey A."/>
            <person name="Kumar A."/>
            <person name="Qiu R."/>
            <person name="Shendure J."/>
            <person name="Hall B."/>
        </authorList>
    </citation>
    <scope>NUCLEOTIDE SEQUENCE [LARGE SCALE GENOMIC DNA]</scope>
    <source>
        <strain evidence="2">RSF 1966-606</strain>
    </source>
</reference>
<protein>
    <recommendedName>
        <fullName evidence="1">DUF7912 domain-containing protein</fullName>
    </recommendedName>
</protein>
<dbReference type="InterPro" id="IPR057234">
    <property type="entry name" value="DUF7912"/>
</dbReference>
<comment type="caution">
    <text evidence="2">The sequence shown here is derived from an EMBL/GenBank/DDBJ whole genome shotgun (WGS) entry which is preliminary data.</text>
</comment>
<evidence type="ECO:0000259" key="1">
    <source>
        <dbReference type="Pfam" id="PF25498"/>
    </source>
</evidence>
<sequence>MGITAAAWSWREAFRIVAPSNNYCFPTVFSPQNHTLSSPIRPYPFRQIPTTSCVVHSKKRNSRSEAVLKPSIVDEVLPDDEDDDLLFDEFEDEGLVEDNNFFEDEYSVEDEELSAGDGEGGGGISLARLAWDKEALAIAKEVALSFNGELQIYAFRTLLNSTIRVRIERLTNKSGSPSMSDIEAFTVAYKKRLDDAESIPDVALEVSSPGVERVVRVPEELDRFKERPMYVRYVTKVAETGSSIESDGVFRLVSLDMEKNCCIWGLADVKVNRGKAGKGRPLSKKQQEWRVNTPFDSLRLVRFHPQDV</sequence>
<dbReference type="Pfam" id="PF25498">
    <property type="entry name" value="DUF7912"/>
    <property type="match status" value="1"/>
</dbReference>
<dbReference type="PANTHER" id="PTHR34544:SF1">
    <property type="entry name" value="OS04G0438300 PROTEIN"/>
    <property type="match status" value="1"/>
</dbReference>
<evidence type="ECO:0000313" key="3">
    <source>
        <dbReference type="Proteomes" id="UP000428333"/>
    </source>
</evidence>
<organism evidence="2 3">
    <name type="scientific">Rhododendron williamsianum</name>
    <dbReference type="NCBI Taxonomy" id="262921"/>
    <lineage>
        <taxon>Eukaryota</taxon>
        <taxon>Viridiplantae</taxon>
        <taxon>Streptophyta</taxon>
        <taxon>Embryophyta</taxon>
        <taxon>Tracheophyta</taxon>
        <taxon>Spermatophyta</taxon>
        <taxon>Magnoliopsida</taxon>
        <taxon>eudicotyledons</taxon>
        <taxon>Gunneridae</taxon>
        <taxon>Pentapetalae</taxon>
        <taxon>asterids</taxon>
        <taxon>Ericales</taxon>
        <taxon>Ericaceae</taxon>
        <taxon>Ericoideae</taxon>
        <taxon>Rhodoreae</taxon>
        <taxon>Rhododendron</taxon>
    </lineage>
</organism>